<organism evidence="1 2">
    <name type="scientific">Danio rerio</name>
    <name type="common">Zebrafish</name>
    <name type="synonym">Brachydanio rerio</name>
    <dbReference type="NCBI Taxonomy" id="7955"/>
    <lineage>
        <taxon>Eukaryota</taxon>
        <taxon>Metazoa</taxon>
        <taxon>Chordata</taxon>
        <taxon>Craniata</taxon>
        <taxon>Vertebrata</taxon>
        <taxon>Euteleostomi</taxon>
        <taxon>Actinopterygii</taxon>
        <taxon>Neopterygii</taxon>
        <taxon>Teleostei</taxon>
        <taxon>Ostariophysi</taxon>
        <taxon>Cypriniformes</taxon>
        <taxon>Danionidae</taxon>
        <taxon>Danioninae</taxon>
        <taxon>Danio</taxon>
    </lineage>
</organism>
<reference evidence="2" key="1">
    <citation type="submission" date="2025-08" db="UniProtKB">
        <authorList>
            <consortium name="RefSeq"/>
        </authorList>
    </citation>
    <scope>IDENTIFICATION</scope>
    <source>
        <strain evidence="2">Tuebingen</strain>
        <tissue evidence="2">Fibroblasts and whole tissue</tissue>
    </source>
</reference>
<keyword evidence="1" id="KW-1185">Reference proteome</keyword>
<accession>A0AC58G0Z0</accession>
<dbReference type="RefSeq" id="XP_073763420.1">
    <property type="nucleotide sequence ID" value="XM_073907319.1"/>
</dbReference>
<evidence type="ECO:0000313" key="1">
    <source>
        <dbReference type="Proteomes" id="UP000000437"/>
    </source>
</evidence>
<name>A0AC58G0Z0_DANRE</name>
<gene>
    <name evidence="2" type="primary">dthd1</name>
</gene>
<dbReference type="Proteomes" id="UP000000437">
    <property type="component" value="Chromosome 7"/>
</dbReference>
<sequence>MVDSLSRDHELLRLLEKAVEELKGLLQPEEEREAAEHKRLSNGCRDSAGLHTTLFQVLKTFGELQCKRVCELREILCSTANTLTEQRMCLNLAHTLPDAEPPTTADVDASYGSHFFQDHMTDVILHVLEDVHAIINQFSVMSRRLDAGIAFLSEVSEETDDPTTSGPLKTAKNMKTESSSTTKPLEQFHEEHSLANIQSIRLTDDPTDPVKGCTVVKDDRNRRDEISHTRTESADENIVESLNVNDEVDEEKEGEEREKSKGEEGEKLKQTLVTVGLADRGGSSKSPKLCYMMASADVVSVMSCEVVDGLSSLMVSGSEELLSAVLRIQTYSHVKCPFPLTVAVPFQANYRGNYREIIVKVVDPGQRVSYVTPLSTEGFFEGQRGSFAVVRVYTLGVFAVLSRLRTESFTVSKAGLSLKLSVDSRICLDYLPGSFITPVVAQVMVQPVDAFILSSLKSKNDSYREALTSTPLLYLSHPSSLKLRRPLTISLPCPPICDKRKAAEDADRPALASNAFSPKLMRVDGASVKTHKCCKEQLALLGWMENHWKVLDKVSVKNLQNSLVCFELTESYERLIVLRLQSSVKSSCLALLVEELEEAVKSFSVTVVLHHKHLDPRSVVVETLSSRDASWAMCELQDQGYCGPPESSSELSMREGEQLLVRLSGNITCAESISKEQTDSLIITFHNQRRNRLYLTLKEVDTFGNHSSLHYKGVASFFKVSKDHLVWSDDRAYVKDCLLEEPVCRLPITLPKGARTVFQPVRIKLMQPSQTVLQSRSRRLANTGRPSVRNCRCE</sequence>
<evidence type="ECO:0000313" key="2">
    <source>
        <dbReference type="RefSeq" id="XP_073763420.1"/>
    </source>
</evidence>
<protein>
    <submittedName>
        <fullName evidence="2">Death domain-containing protein 1 isoform X2</fullName>
    </submittedName>
</protein>
<proteinExistence type="predicted"/>